<accession>A0ABV4SNJ7</accession>
<name>A0ABV4SNJ7_9ACTN</name>
<evidence type="ECO:0000313" key="1">
    <source>
        <dbReference type="EMBL" id="MFA3838844.1"/>
    </source>
</evidence>
<dbReference type="RefSeq" id="WP_372563831.1">
    <property type="nucleotide sequence ID" value="NZ_JBGOSP010000010.1"/>
</dbReference>
<sequence length="142" mass="16077">MTDKQREKLVAGRASEMDMRYEYFWVDFELTVDGFDPEWFPGIPVLDLVFCLLYSAQAIQEGNPGTIAFTESDVLIHLTPSGECLTVERSWNPTAGNCSIAEFLAGASRFSGETVEYIARRYPDFEGHPTHRKLMDMLEQVG</sequence>
<reference evidence="1 2" key="1">
    <citation type="submission" date="2024-08" db="EMBL/GenBank/DDBJ databases">
        <title>Genome sequence of Streptomyces aureus CACIA-1.46HGO.</title>
        <authorList>
            <person name="Evangelista-Martinez Z."/>
        </authorList>
    </citation>
    <scope>NUCLEOTIDE SEQUENCE [LARGE SCALE GENOMIC DNA]</scope>
    <source>
        <strain evidence="1 2">CACIA-1.46HGO</strain>
    </source>
</reference>
<organism evidence="1 2">
    <name type="scientific">Streptomyces aureus</name>
    <dbReference type="NCBI Taxonomy" id="193461"/>
    <lineage>
        <taxon>Bacteria</taxon>
        <taxon>Bacillati</taxon>
        <taxon>Actinomycetota</taxon>
        <taxon>Actinomycetes</taxon>
        <taxon>Kitasatosporales</taxon>
        <taxon>Streptomycetaceae</taxon>
        <taxon>Streptomyces</taxon>
    </lineage>
</organism>
<dbReference type="EMBL" id="JBGOSP010000010">
    <property type="protein sequence ID" value="MFA3838844.1"/>
    <property type="molecule type" value="Genomic_DNA"/>
</dbReference>
<keyword evidence="2" id="KW-1185">Reference proteome</keyword>
<protein>
    <submittedName>
        <fullName evidence="1">Uncharacterized protein</fullName>
    </submittedName>
</protein>
<evidence type="ECO:0000313" key="2">
    <source>
        <dbReference type="Proteomes" id="UP001571476"/>
    </source>
</evidence>
<proteinExistence type="predicted"/>
<dbReference type="Proteomes" id="UP001571476">
    <property type="component" value="Unassembled WGS sequence"/>
</dbReference>
<comment type="caution">
    <text evidence="1">The sequence shown here is derived from an EMBL/GenBank/DDBJ whole genome shotgun (WGS) entry which is preliminary data.</text>
</comment>
<gene>
    <name evidence="1" type="ORF">ACEG43_22145</name>
</gene>